<evidence type="ECO:0000313" key="3">
    <source>
        <dbReference type="Proteomes" id="UP000541444"/>
    </source>
</evidence>
<sequence>MGYFMEEEEIWKCRKHSSKRKPIGVCHVCLRDRLIRLCPDCATERPCSCSPTASSSNSLSSSLNSAESVGETDRMSNLIDKEPKFQRSRSTAFPFLRSRFSEKDRERLPPPPHTRSSFWSVFKSGKKLQLEETISEESKMMRSKSVGVFSDSTRLKSRSWYFPSPIKVFRHSRTPKVVQERSPLCRG</sequence>
<reference evidence="2 3" key="1">
    <citation type="journal article" date="2020" name="IScience">
        <title>Genome Sequencing of the Endangered Kingdonia uniflora (Circaeasteraceae, Ranunculales) Reveals Potential Mechanisms of Evolutionary Specialization.</title>
        <authorList>
            <person name="Sun Y."/>
            <person name="Deng T."/>
            <person name="Zhang A."/>
            <person name="Moore M.J."/>
            <person name="Landis J.B."/>
            <person name="Lin N."/>
            <person name="Zhang H."/>
            <person name="Zhang X."/>
            <person name="Huang J."/>
            <person name="Zhang X."/>
            <person name="Sun H."/>
            <person name="Wang H."/>
        </authorList>
    </citation>
    <scope>NUCLEOTIDE SEQUENCE [LARGE SCALE GENOMIC DNA]</scope>
    <source>
        <strain evidence="2">TB1705</strain>
        <tissue evidence="2">Leaf</tissue>
    </source>
</reference>
<dbReference type="OrthoDB" id="691764at2759"/>
<feature type="compositionally biased region" description="Low complexity" evidence="1">
    <location>
        <begin position="49"/>
        <end position="68"/>
    </location>
</feature>
<feature type="region of interest" description="Disordered" evidence="1">
    <location>
        <begin position="49"/>
        <end position="72"/>
    </location>
</feature>
<dbReference type="EMBL" id="JACGCM010002763">
    <property type="protein sequence ID" value="KAF6136073.1"/>
    <property type="molecule type" value="Genomic_DNA"/>
</dbReference>
<evidence type="ECO:0000256" key="1">
    <source>
        <dbReference type="SAM" id="MobiDB-lite"/>
    </source>
</evidence>
<protein>
    <submittedName>
        <fullName evidence="2">Uncharacterized protein</fullName>
    </submittedName>
</protein>
<dbReference type="Proteomes" id="UP000541444">
    <property type="component" value="Unassembled WGS sequence"/>
</dbReference>
<dbReference type="PANTHER" id="PTHR34197">
    <property type="entry name" value="OS04G0591300 PROTEIN"/>
    <property type="match status" value="1"/>
</dbReference>
<comment type="caution">
    <text evidence="2">The sequence shown here is derived from an EMBL/GenBank/DDBJ whole genome shotgun (WGS) entry which is preliminary data.</text>
</comment>
<evidence type="ECO:0000313" key="2">
    <source>
        <dbReference type="EMBL" id="KAF6136073.1"/>
    </source>
</evidence>
<accession>A0A7J7L0E4</accession>
<keyword evidence="3" id="KW-1185">Reference proteome</keyword>
<dbReference type="AlphaFoldDB" id="A0A7J7L0E4"/>
<name>A0A7J7L0E4_9MAGN</name>
<gene>
    <name evidence="2" type="ORF">GIB67_000477</name>
</gene>
<organism evidence="2 3">
    <name type="scientific">Kingdonia uniflora</name>
    <dbReference type="NCBI Taxonomy" id="39325"/>
    <lineage>
        <taxon>Eukaryota</taxon>
        <taxon>Viridiplantae</taxon>
        <taxon>Streptophyta</taxon>
        <taxon>Embryophyta</taxon>
        <taxon>Tracheophyta</taxon>
        <taxon>Spermatophyta</taxon>
        <taxon>Magnoliopsida</taxon>
        <taxon>Ranunculales</taxon>
        <taxon>Circaeasteraceae</taxon>
        <taxon>Kingdonia</taxon>
    </lineage>
</organism>
<dbReference type="PANTHER" id="PTHR34197:SF2">
    <property type="entry name" value="OS04G0591300 PROTEIN"/>
    <property type="match status" value="1"/>
</dbReference>
<proteinExistence type="predicted"/>